<reference evidence="1 2" key="1">
    <citation type="submission" date="2017-02" db="EMBL/GenBank/DDBJ databases">
        <authorList>
            <person name="Peterson S.W."/>
        </authorList>
    </citation>
    <scope>NUCLEOTIDE SEQUENCE [LARGE SCALE GENOMIC DNA]</scope>
    <source>
        <strain evidence="1 2">DSM 18034</strain>
    </source>
</reference>
<evidence type="ECO:0000313" key="1">
    <source>
        <dbReference type="EMBL" id="SKA63187.1"/>
    </source>
</evidence>
<dbReference type="Proteomes" id="UP000189733">
    <property type="component" value="Unassembled WGS sequence"/>
</dbReference>
<name>A0A1T4VE32_9BACT</name>
<dbReference type="OrthoDB" id="5456898at2"/>
<dbReference type="RefSeq" id="WP_078683426.1">
    <property type="nucleotide sequence ID" value="NZ_FUYA01000001.1"/>
</dbReference>
<protein>
    <submittedName>
        <fullName evidence="1">Uncharacterized protein</fullName>
    </submittedName>
</protein>
<dbReference type="STRING" id="1121442.SAMN02745702_00096"/>
<organism evidence="1 2">
    <name type="scientific">Desulfobaculum bizertense DSM 18034</name>
    <dbReference type="NCBI Taxonomy" id="1121442"/>
    <lineage>
        <taxon>Bacteria</taxon>
        <taxon>Pseudomonadati</taxon>
        <taxon>Thermodesulfobacteriota</taxon>
        <taxon>Desulfovibrionia</taxon>
        <taxon>Desulfovibrionales</taxon>
        <taxon>Desulfovibrionaceae</taxon>
        <taxon>Desulfobaculum</taxon>
    </lineage>
</organism>
<evidence type="ECO:0000313" key="2">
    <source>
        <dbReference type="Proteomes" id="UP000189733"/>
    </source>
</evidence>
<accession>A0A1T4VE32</accession>
<proteinExistence type="predicted"/>
<dbReference type="EMBL" id="FUYA01000001">
    <property type="protein sequence ID" value="SKA63187.1"/>
    <property type="molecule type" value="Genomic_DNA"/>
</dbReference>
<gene>
    <name evidence="1" type="ORF">SAMN02745702_00096</name>
</gene>
<sequence>MVSLGFVKDARQLPLITPRVCLRRAAITHGQGSSTLSTWTHRRKRQSELRWDVPASLIASGNWAEPLAETVFRLNWTSWILCTESIKETCSASVTESLSAWGRGFWPSYTADAVVYIEVGDSMREDVYACVREWQKAYSHVTFQSAFDIDLQVKQERERWQNASTKERAAILWNRIRERF</sequence>
<keyword evidence="2" id="KW-1185">Reference proteome</keyword>
<dbReference type="AlphaFoldDB" id="A0A1T4VE32"/>